<sequence>MSSRRLSVSNSLHSLNNSRRSSLESSISSGQEPLELRRIGTDGEFMLRKRGTLRRSTLDTSGLRNQSWHSLPEVNTSHRRSTMDMVMGLRKMKENEDKGTHEHGKKNFENHAQHSSIENRTSTTANVPILPRELDICNMMEKQMSLRSLEDRRVLEAQQEHHHDIKTKIRDLDATFHSVEEKYSLKIDDATLDSLIKDVELRMKRTS</sequence>
<evidence type="ECO:0000256" key="1">
    <source>
        <dbReference type="SAM" id="MobiDB-lite"/>
    </source>
</evidence>
<proteinExistence type="predicted"/>
<feature type="region of interest" description="Disordered" evidence="1">
    <location>
        <begin position="95"/>
        <end position="120"/>
    </location>
</feature>
<accession>A0AAD3CUF5</accession>
<comment type="caution">
    <text evidence="2">The sequence shown here is derived from an EMBL/GenBank/DDBJ whole genome shotgun (WGS) entry which is preliminary data.</text>
</comment>
<feature type="region of interest" description="Disordered" evidence="1">
    <location>
        <begin position="1"/>
        <end position="31"/>
    </location>
</feature>
<reference evidence="2 3" key="1">
    <citation type="journal article" date="2021" name="Sci. Rep.">
        <title>The genome of the diatom Chaetoceros tenuissimus carries an ancient integrated fragment of an extant virus.</title>
        <authorList>
            <person name="Hongo Y."/>
            <person name="Kimura K."/>
            <person name="Takaki Y."/>
            <person name="Yoshida Y."/>
            <person name="Baba S."/>
            <person name="Kobayashi G."/>
            <person name="Nagasaki K."/>
            <person name="Hano T."/>
            <person name="Tomaru Y."/>
        </authorList>
    </citation>
    <scope>NUCLEOTIDE SEQUENCE [LARGE SCALE GENOMIC DNA]</scope>
    <source>
        <strain evidence="2 3">NIES-3715</strain>
    </source>
</reference>
<protein>
    <submittedName>
        <fullName evidence="2">Uncharacterized protein</fullName>
    </submittedName>
</protein>
<keyword evidence="3" id="KW-1185">Reference proteome</keyword>
<dbReference type="Proteomes" id="UP001054902">
    <property type="component" value="Unassembled WGS sequence"/>
</dbReference>
<gene>
    <name evidence="2" type="ORF">CTEN210_08942</name>
</gene>
<dbReference type="AlphaFoldDB" id="A0AAD3CUF5"/>
<feature type="compositionally biased region" description="Low complexity" evidence="1">
    <location>
        <begin position="1"/>
        <end position="29"/>
    </location>
</feature>
<evidence type="ECO:0000313" key="3">
    <source>
        <dbReference type="Proteomes" id="UP001054902"/>
    </source>
</evidence>
<evidence type="ECO:0000313" key="2">
    <source>
        <dbReference type="EMBL" id="GFH52466.1"/>
    </source>
</evidence>
<name>A0AAD3CUF5_9STRA</name>
<feature type="compositionally biased region" description="Basic and acidic residues" evidence="1">
    <location>
        <begin position="95"/>
        <end position="112"/>
    </location>
</feature>
<organism evidence="2 3">
    <name type="scientific">Chaetoceros tenuissimus</name>
    <dbReference type="NCBI Taxonomy" id="426638"/>
    <lineage>
        <taxon>Eukaryota</taxon>
        <taxon>Sar</taxon>
        <taxon>Stramenopiles</taxon>
        <taxon>Ochrophyta</taxon>
        <taxon>Bacillariophyta</taxon>
        <taxon>Coscinodiscophyceae</taxon>
        <taxon>Chaetocerotophycidae</taxon>
        <taxon>Chaetocerotales</taxon>
        <taxon>Chaetocerotaceae</taxon>
        <taxon>Chaetoceros</taxon>
    </lineage>
</organism>
<dbReference type="EMBL" id="BLLK01000045">
    <property type="protein sequence ID" value="GFH52466.1"/>
    <property type="molecule type" value="Genomic_DNA"/>
</dbReference>